<dbReference type="GO" id="GO:0016779">
    <property type="term" value="F:nucleotidyltransferase activity"/>
    <property type="evidence" value="ECO:0007669"/>
    <property type="project" value="InterPro"/>
</dbReference>
<accession>A0A850PJU9</accession>
<dbReference type="Gene3D" id="3.30.460.10">
    <property type="entry name" value="Beta Polymerase, domain 2"/>
    <property type="match status" value="1"/>
</dbReference>
<evidence type="ECO:0000259" key="1">
    <source>
        <dbReference type="Pfam" id="PF01909"/>
    </source>
</evidence>
<evidence type="ECO:0000313" key="3">
    <source>
        <dbReference type="Proteomes" id="UP000570517"/>
    </source>
</evidence>
<dbReference type="InterPro" id="IPR043519">
    <property type="entry name" value="NT_sf"/>
</dbReference>
<dbReference type="RefSeq" id="WP_178359111.1">
    <property type="nucleotide sequence ID" value="NZ_JABFYL010000026.1"/>
</dbReference>
<dbReference type="CDD" id="cd05403">
    <property type="entry name" value="NT_KNTase_like"/>
    <property type="match status" value="1"/>
</dbReference>
<dbReference type="EMBL" id="JABFYL010000026">
    <property type="protein sequence ID" value="NVN50768.1"/>
    <property type="molecule type" value="Genomic_DNA"/>
</dbReference>
<sequence length="210" mass="23234">MQFGRPFATVTPTLDGDVLAVLARNDATFTTGQVHRILNRFSEEGIRKVLSRLVLQGVVHVERVGNTNAYRFNAEHLAADAIVALARISDTFFTRLEKQIDGWEQPPAYGAVFGSAVTGSMTPNSDIDLFLVREDGTADEVWSRQLGDLVRTVSKWTGNDARTIEYTVADLIEARDEPVVREVIENGLTVAGTRTWLLGTVGMTRLSRNR</sequence>
<feature type="domain" description="Polymerase nucleotidyl transferase" evidence="1">
    <location>
        <begin position="111"/>
        <end position="137"/>
    </location>
</feature>
<name>A0A850PJU9_9MYCO</name>
<protein>
    <recommendedName>
        <fullName evidence="1">Polymerase nucleotidyl transferase domain-containing protein</fullName>
    </recommendedName>
</protein>
<dbReference type="Proteomes" id="UP000570517">
    <property type="component" value="Unassembled WGS sequence"/>
</dbReference>
<dbReference type="Pfam" id="PF01909">
    <property type="entry name" value="NTP_transf_2"/>
    <property type="match status" value="1"/>
</dbReference>
<organism evidence="2 3">
    <name type="scientific">Mycolicibacterium hippocampi</name>
    <dbReference type="NCBI Taxonomy" id="659824"/>
    <lineage>
        <taxon>Bacteria</taxon>
        <taxon>Bacillati</taxon>
        <taxon>Actinomycetota</taxon>
        <taxon>Actinomycetes</taxon>
        <taxon>Mycobacteriales</taxon>
        <taxon>Mycobacteriaceae</taxon>
        <taxon>Mycolicibacterium</taxon>
    </lineage>
</organism>
<reference evidence="2 3" key="1">
    <citation type="submission" date="2020-05" db="EMBL/GenBank/DDBJ databases">
        <title>Draft genome sequence of Mycobacterium hippocampi DL, isolated from European seabass, Dicentrarchus labrax, reared in fish farms.</title>
        <authorList>
            <person name="Stathopoulou P."/>
            <person name="Asimakis E."/>
            <person name="Tzokas K."/>
            <person name="Batargias C."/>
            <person name="Tsiamis G."/>
        </authorList>
    </citation>
    <scope>NUCLEOTIDE SEQUENCE [LARGE SCALE GENOMIC DNA]</scope>
    <source>
        <strain evidence="2 3">DL</strain>
    </source>
</reference>
<dbReference type="InterPro" id="IPR002934">
    <property type="entry name" value="Polymerase_NTP_transf_dom"/>
</dbReference>
<keyword evidence="3" id="KW-1185">Reference proteome</keyword>
<dbReference type="AlphaFoldDB" id="A0A850PJU9"/>
<evidence type="ECO:0000313" key="2">
    <source>
        <dbReference type="EMBL" id="NVN50768.1"/>
    </source>
</evidence>
<proteinExistence type="predicted"/>
<gene>
    <name evidence="2" type="ORF">HLY00_2494</name>
</gene>
<dbReference type="SUPFAM" id="SSF81301">
    <property type="entry name" value="Nucleotidyltransferase"/>
    <property type="match status" value="1"/>
</dbReference>
<comment type="caution">
    <text evidence="2">The sequence shown here is derived from an EMBL/GenBank/DDBJ whole genome shotgun (WGS) entry which is preliminary data.</text>
</comment>